<evidence type="ECO:0008006" key="4">
    <source>
        <dbReference type="Google" id="ProtNLM"/>
    </source>
</evidence>
<evidence type="ECO:0000256" key="1">
    <source>
        <dbReference type="SAM" id="MobiDB-lite"/>
    </source>
</evidence>
<dbReference type="Proteomes" id="UP001620626">
    <property type="component" value="Unassembled WGS sequence"/>
</dbReference>
<gene>
    <name evidence="2" type="ORF">niasHT_035810</name>
</gene>
<accession>A0ABD2IYC9</accession>
<dbReference type="Gene3D" id="3.40.50.150">
    <property type="entry name" value="Vaccinia Virus protein VP39"/>
    <property type="match status" value="1"/>
</dbReference>
<proteinExistence type="predicted"/>
<dbReference type="EMBL" id="JBICBT010001065">
    <property type="protein sequence ID" value="KAL3084922.1"/>
    <property type="molecule type" value="Genomic_DNA"/>
</dbReference>
<comment type="caution">
    <text evidence="2">The sequence shown here is derived from an EMBL/GenBank/DDBJ whole genome shotgun (WGS) entry which is preliminary data.</text>
</comment>
<keyword evidence="3" id="KW-1185">Reference proteome</keyword>
<protein>
    <recommendedName>
        <fullName evidence="4">Methyltransferase</fullName>
    </recommendedName>
</protein>
<feature type="region of interest" description="Disordered" evidence="1">
    <location>
        <begin position="103"/>
        <end position="122"/>
    </location>
</feature>
<name>A0ABD2IYC9_9BILA</name>
<evidence type="ECO:0000313" key="3">
    <source>
        <dbReference type="Proteomes" id="UP001620626"/>
    </source>
</evidence>
<organism evidence="2 3">
    <name type="scientific">Heterodera trifolii</name>
    <dbReference type="NCBI Taxonomy" id="157864"/>
    <lineage>
        <taxon>Eukaryota</taxon>
        <taxon>Metazoa</taxon>
        <taxon>Ecdysozoa</taxon>
        <taxon>Nematoda</taxon>
        <taxon>Chromadorea</taxon>
        <taxon>Rhabditida</taxon>
        <taxon>Tylenchina</taxon>
        <taxon>Tylenchomorpha</taxon>
        <taxon>Tylenchoidea</taxon>
        <taxon>Heteroderidae</taxon>
        <taxon>Heteroderinae</taxon>
        <taxon>Heterodera</taxon>
    </lineage>
</organism>
<reference evidence="2 3" key="1">
    <citation type="submission" date="2024-10" db="EMBL/GenBank/DDBJ databases">
        <authorList>
            <person name="Kim D."/>
        </authorList>
    </citation>
    <scope>NUCLEOTIDE SEQUENCE [LARGE SCALE GENOMIC DNA]</scope>
    <source>
        <strain evidence="2">BH-2024</strain>
    </source>
</reference>
<sequence>MNDADGKLEAAQQQFEAILASFSPTSDGNEQLQQQQKEQFLRWVRQRLRRENAMPTKETLKHSDNNRHSTNLSVCKQLGRIAKRLRELTPLEYCLDIPAAPASVDERQQQHSPPPSATTITEAAKVPNSTAPTTTVPIPATASPPAALKRHQPQTVWPVAGAFADCTAQNTLHVDAFLFDDDDVDQLAADAILRRHFCTKCLSTDVEQFNFISHSLTIDELHHLFTVRLPSLDGKVLVDIGSRLGTVLYAAALYCPRIGRAIGIERDPFLYELQCQIVAEFGDCLSPKVELLCADVRDVGTTSKGNAPDRNRTRCSSIYPNSAV</sequence>
<dbReference type="AlphaFoldDB" id="A0ABD2IYC9"/>
<dbReference type="SUPFAM" id="SSF53335">
    <property type="entry name" value="S-adenosyl-L-methionine-dependent methyltransferases"/>
    <property type="match status" value="1"/>
</dbReference>
<evidence type="ECO:0000313" key="2">
    <source>
        <dbReference type="EMBL" id="KAL3084922.1"/>
    </source>
</evidence>
<dbReference type="InterPro" id="IPR029063">
    <property type="entry name" value="SAM-dependent_MTases_sf"/>
</dbReference>